<dbReference type="AlphaFoldDB" id="A0A9Q0RKM4"/>
<evidence type="ECO:0000256" key="3">
    <source>
        <dbReference type="ARBA" id="ARBA00022448"/>
    </source>
</evidence>
<feature type="transmembrane region" description="Helical" evidence="12">
    <location>
        <begin position="269"/>
        <end position="295"/>
    </location>
</feature>
<feature type="transmembrane region" description="Helical" evidence="12">
    <location>
        <begin position="155"/>
        <end position="178"/>
    </location>
</feature>
<evidence type="ECO:0000313" key="15">
    <source>
        <dbReference type="EMBL" id="KAJ6217836.1"/>
    </source>
</evidence>
<dbReference type="Proteomes" id="UP001142055">
    <property type="component" value="Chromosome 3"/>
</dbReference>
<comment type="cofactor">
    <cofactor evidence="1">
        <name>heme b</name>
        <dbReference type="ChEBI" id="CHEBI:60344"/>
    </cofactor>
</comment>
<name>A0A9Q0RKM4_BLOTA</name>
<evidence type="ECO:0000259" key="13">
    <source>
        <dbReference type="PROSITE" id="PS50245"/>
    </source>
</evidence>
<dbReference type="FunFam" id="1.20.120.1770:FF:000001">
    <property type="entry name" value="Cytochrome b reductase 1"/>
    <property type="match status" value="1"/>
</dbReference>
<dbReference type="PROSITE" id="PS00845">
    <property type="entry name" value="CAP_GLY_1"/>
    <property type="match status" value="1"/>
</dbReference>
<dbReference type="GO" id="GO:0046872">
    <property type="term" value="F:metal ion binding"/>
    <property type="evidence" value="ECO:0007669"/>
    <property type="project" value="UniProtKB-KW"/>
</dbReference>
<dbReference type="EMBL" id="JAPWDV010000003">
    <property type="protein sequence ID" value="KAJ6217836.1"/>
    <property type="molecule type" value="Genomic_DNA"/>
</dbReference>
<dbReference type="Pfam" id="PF01302">
    <property type="entry name" value="CAP_GLY"/>
    <property type="match status" value="1"/>
</dbReference>
<evidence type="ECO:0000256" key="9">
    <source>
        <dbReference type="ARBA" id="ARBA00023004"/>
    </source>
</evidence>
<dbReference type="Gene3D" id="1.20.120.1770">
    <property type="match status" value="1"/>
</dbReference>
<comment type="caution">
    <text evidence="15">The sequence shown here is derived from an EMBL/GenBank/DDBJ whole genome shotgun (WGS) entry which is preliminary data.</text>
</comment>
<dbReference type="SMART" id="SM01052">
    <property type="entry name" value="CAP_GLY"/>
    <property type="match status" value="1"/>
</dbReference>
<proteinExistence type="predicted"/>
<dbReference type="InterPro" id="IPR036859">
    <property type="entry name" value="CAP-Gly_dom_sf"/>
</dbReference>
<keyword evidence="7" id="KW-0249">Electron transport</keyword>
<evidence type="ECO:0000256" key="5">
    <source>
        <dbReference type="ARBA" id="ARBA00022692"/>
    </source>
</evidence>
<evidence type="ECO:0000313" key="16">
    <source>
        <dbReference type="Proteomes" id="UP001142055"/>
    </source>
</evidence>
<reference evidence="15" key="1">
    <citation type="submission" date="2022-12" db="EMBL/GenBank/DDBJ databases">
        <title>Genome assemblies of Blomia tropicalis.</title>
        <authorList>
            <person name="Cui Y."/>
        </authorList>
    </citation>
    <scope>NUCLEOTIDE SEQUENCE</scope>
    <source>
        <tissue evidence="15">Adult mites</tissue>
    </source>
</reference>
<dbReference type="PANTHER" id="PTHR10106">
    <property type="entry name" value="CYTOCHROME B561-RELATED"/>
    <property type="match status" value="1"/>
</dbReference>
<feature type="domain" description="Cytochrome b561" evidence="14">
    <location>
        <begin position="90"/>
        <end position="296"/>
    </location>
</feature>
<organism evidence="15 16">
    <name type="scientific">Blomia tropicalis</name>
    <name type="common">Mite</name>
    <dbReference type="NCBI Taxonomy" id="40697"/>
    <lineage>
        <taxon>Eukaryota</taxon>
        <taxon>Metazoa</taxon>
        <taxon>Ecdysozoa</taxon>
        <taxon>Arthropoda</taxon>
        <taxon>Chelicerata</taxon>
        <taxon>Arachnida</taxon>
        <taxon>Acari</taxon>
        <taxon>Acariformes</taxon>
        <taxon>Sarcoptiformes</taxon>
        <taxon>Astigmata</taxon>
        <taxon>Glycyphagoidea</taxon>
        <taxon>Echimyopodidae</taxon>
        <taxon>Blomia</taxon>
    </lineage>
</organism>
<sequence length="480" mass="53669">MSSSEENVLLRRSTSSHQTESDDQIIQPITLNLNTTSERNQSTTRMTTMYHPNKDNEDGDNEESIRFGPITETLITTLSQDNLFMICFICVELMGIILVILATCWMAQIGGFGFSDTIIFNFHPVLMTLGMIFLNANGILIYRATRTVHYNNQKIIHFGIQTTMISISWIGFLAAYISHEQLSIPHFYSLHSWLGLSALCGVTISLVSSFLTYLYPKANTIYRRLSIPFHVFGGIANIALSAGICVSGITEKAIFSLNNKPSPEDRYPMLPSVAILLNMFGILLVIFTILVVWMVTKPEFKRTDSVMNGAFSDDTDSYIVGDRIWVQGTKPGYIQYIGEVQFAKGEWAGVVLDKPEGKNDGSVHGVRYFQCEPFRGLFTRLHRLSRYPLDVNGNRLPINDSALIRTRRVCTPDGKVTTTVTRVTKAPANIPHYALPTRPSKVITTVTTTTTTSVQKPKSVLKNSCRVTSNNGHANHHVHF</sequence>
<feature type="region of interest" description="Disordered" evidence="11">
    <location>
        <begin position="1"/>
        <end position="63"/>
    </location>
</feature>
<feature type="domain" description="CAP-Gly" evidence="13">
    <location>
        <begin position="338"/>
        <end position="380"/>
    </location>
</feature>
<keyword evidence="6" id="KW-0479">Metal-binding</keyword>
<dbReference type="PROSITE" id="PS50939">
    <property type="entry name" value="CYTOCHROME_B561"/>
    <property type="match status" value="1"/>
</dbReference>
<gene>
    <name evidence="15" type="ORF">RDWZM_008993</name>
</gene>
<keyword evidence="4" id="KW-0349">Heme</keyword>
<keyword evidence="9" id="KW-0408">Iron</keyword>
<dbReference type="GO" id="GO:0016491">
    <property type="term" value="F:oxidoreductase activity"/>
    <property type="evidence" value="ECO:0007669"/>
    <property type="project" value="InterPro"/>
</dbReference>
<evidence type="ECO:0000256" key="10">
    <source>
        <dbReference type="ARBA" id="ARBA00023136"/>
    </source>
</evidence>
<dbReference type="Pfam" id="PF03188">
    <property type="entry name" value="Cytochrom_B561"/>
    <property type="match status" value="1"/>
</dbReference>
<dbReference type="InterPro" id="IPR006593">
    <property type="entry name" value="Cyt_b561/ferric_Rdtase_TM"/>
</dbReference>
<feature type="transmembrane region" description="Helical" evidence="12">
    <location>
        <begin position="120"/>
        <end position="143"/>
    </location>
</feature>
<dbReference type="PROSITE" id="PS50245">
    <property type="entry name" value="CAP_GLY_2"/>
    <property type="match status" value="1"/>
</dbReference>
<keyword evidence="3" id="KW-0813">Transport</keyword>
<keyword evidence="16" id="KW-1185">Reference proteome</keyword>
<evidence type="ECO:0000259" key="14">
    <source>
        <dbReference type="PROSITE" id="PS50939"/>
    </source>
</evidence>
<feature type="transmembrane region" description="Helical" evidence="12">
    <location>
        <begin position="227"/>
        <end position="249"/>
    </location>
</feature>
<dbReference type="SUPFAM" id="SSF74924">
    <property type="entry name" value="Cap-Gly domain"/>
    <property type="match status" value="1"/>
</dbReference>
<evidence type="ECO:0000256" key="8">
    <source>
        <dbReference type="ARBA" id="ARBA00022989"/>
    </source>
</evidence>
<evidence type="ECO:0000256" key="2">
    <source>
        <dbReference type="ARBA" id="ARBA00004141"/>
    </source>
</evidence>
<keyword evidence="8 12" id="KW-1133">Transmembrane helix</keyword>
<evidence type="ECO:0000256" key="1">
    <source>
        <dbReference type="ARBA" id="ARBA00001970"/>
    </source>
</evidence>
<feature type="transmembrane region" description="Helical" evidence="12">
    <location>
        <begin position="190"/>
        <end position="215"/>
    </location>
</feature>
<accession>A0A9Q0RKM4</accession>
<dbReference type="InterPro" id="IPR000938">
    <property type="entry name" value="CAP-Gly_domain"/>
</dbReference>
<evidence type="ECO:0000256" key="4">
    <source>
        <dbReference type="ARBA" id="ARBA00022617"/>
    </source>
</evidence>
<protein>
    <submittedName>
        <fullName evidence="15">Uncharacterized protein</fullName>
    </submittedName>
</protein>
<evidence type="ECO:0000256" key="6">
    <source>
        <dbReference type="ARBA" id="ARBA00022723"/>
    </source>
</evidence>
<feature type="compositionally biased region" description="Polar residues" evidence="11">
    <location>
        <begin position="1"/>
        <end position="18"/>
    </location>
</feature>
<keyword evidence="5 12" id="KW-0812">Transmembrane</keyword>
<dbReference type="InterPro" id="IPR043205">
    <property type="entry name" value="CYB561/CYBRD1-like"/>
</dbReference>
<dbReference type="SMART" id="SM00665">
    <property type="entry name" value="B561"/>
    <property type="match status" value="1"/>
</dbReference>
<feature type="compositionally biased region" description="Polar residues" evidence="11">
    <location>
        <begin position="27"/>
        <end position="47"/>
    </location>
</feature>
<comment type="subcellular location">
    <subcellularLocation>
        <location evidence="2">Membrane</location>
        <topology evidence="2">Multi-pass membrane protein</topology>
    </subcellularLocation>
</comment>
<evidence type="ECO:0000256" key="11">
    <source>
        <dbReference type="SAM" id="MobiDB-lite"/>
    </source>
</evidence>
<dbReference type="GO" id="GO:0016020">
    <property type="term" value="C:membrane"/>
    <property type="evidence" value="ECO:0007669"/>
    <property type="project" value="UniProtKB-SubCell"/>
</dbReference>
<evidence type="ECO:0000256" key="12">
    <source>
        <dbReference type="SAM" id="Phobius"/>
    </source>
</evidence>
<feature type="transmembrane region" description="Helical" evidence="12">
    <location>
        <begin position="83"/>
        <end position="108"/>
    </location>
</feature>
<evidence type="ECO:0000256" key="7">
    <source>
        <dbReference type="ARBA" id="ARBA00022982"/>
    </source>
</evidence>
<dbReference type="PANTHER" id="PTHR10106:SF0">
    <property type="entry name" value="LD36721P"/>
    <property type="match status" value="1"/>
</dbReference>
<keyword evidence="10 12" id="KW-0472">Membrane</keyword>
<dbReference type="Gene3D" id="2.30.30.190">
    <property type="entry name" value="CAP Gly-rich-like domain"/>
    <property type="match status" value="1"/>
</dbReference>